<evidence type="ECO:0008006" key="3">
    <source>
        <dbReference type="Google" id="ProtNLM"/>
    </source>
</evidence>
<accession>A0A2W2D4W6</accession>
<reference evidence="1 2" key="1">
    <citation type="submission" date="2018-01" db="EMBL/GenBank/DDBJ databases">
        <title>Draft genome sequence of Nonomuraea sp. KC333.</title>
        <authorList>
            <person name="Sahin N."/>
            <person name="Saygin H."/>
            <person name="Ay H."/>
        </authorList>
    </citation>
    <scope>NUCLEOTIDE SEQUENCE [LARGE SCALE GENOMIC DNA]</scope>
    <source>
        <strain evidence="1 2">KC333</strain>
    </source>
</reference>
<dbReference type="AlphaFoldDB" id="A0A2W2D4W6"/>
<proteinExistence type="predicted"/>
<evidence type="ECO:0000313" key="2">
    <source>
        <dbReference type="Proteomes" id="UP000249304"/>
    </source>
</evidence>
<sequence>MEGDFAANAAWLTCAAITHNLLRATGCLAGPAHAKARGATLRRHLIAVPARLARHGRGHVTFHLLQHWRWQQAWMNVFETVHDRPPAHVV</sequence>
<keyword evidence="2" id="KW-1185">Reference proteome</keyword>
<evidence type="ECO:0000313" key="1">
    <source>
        <dbReference type="EMBL" id="PZG07072.1"/>
    </source>
</evidence>
<protein>
    <recommendedName>
        <fullName evidence="3">Transposase DDE domain-containing protein</fullName>
    </recommendedName>
</protein>
<gene>
    <name evidence="1" type="ORF">C1J01_41550</name>
</gene>
<dbReference type="EMBL" id="POUD01000311">
    <property type="protein sequence ID" value="PZG07072.1"/>
    <property type="molecule type" value="Genomic_DNA"/>
</dbReference>
<comment type="caution">
    <text evidence="1">The sequence shown here is derived from an EMBL/GenBank/DDBJ whole genome shotgun (WGS) entry which is preliminary data.</text>
</comment>
<name>A0A2W2D4W6_9ACTN</name>
<dbReference type="Proteomes" id="UP000249304">
    <property type="component" value="Unassembled WGS sequence"/>
</dbReference>
<organism evidence="1 2">
    <name type="scientific">Nonomuraea aridisoli</name>
    <dbReference type="NCBI Taxonomy" id="2070368"/>
    <lineage>
        <taxon>Bacteria</taxon>
        <taxon>Bacillati</taxon>
        <taxon>Actinomycetota</taxon>
        <taxon>Actinomycetes</taxon>
        <taxon>Streptosporangiales</taxon>
        <taxon>Streptosporangiaceae</taxon>
        <taxon>Nonomuraea</taxon>
    </lineage>
</organism>